<dbReference type="STRING" id="53406.SAMN05421553_1361"/>
<name>A0A1H4UYG1_PSEAG</name>
<dbReference type="InterPro" id="IPR056912">
    <property type="entry name" value="Phage_JBD30_tail_term-like"/>
</dbReference>
<protein>
    <recommendedName>
        <fullName evidence="4">Mu-like prophage protein gp37</fullName>
    </recommendedName>
</protein>
<proteinExistence type="predicted"/>
<dbReference type="Proteomes" id="UP000242849">
    <property type="component" value="Unassembled WGS sequence"/>
</dbReference>
<organism evidence="2 3">
    <name type="scientific">Pseudomonas anguilliseptica</name>
    <dbReference type="NCBI Taxonomy" id="53406"/>
    <lineage>
        <taxon>Bacteria</taxon>
        <taxon>Pseudomonadati</taxon>
        <taxon>Pseudomonadota</taxon>
        <taxon>Gammaproteobacteria</taxon>
        <taxon>Pseudomonadales</taxon>
        <taxon>Pseudomonadaceae</taxon>
        <taxon>Pseudomonas</taxon>
    </lineage>
</organism>
<accession>A0A1H4UYG1</accession>
<evidence type="ECO:0000256" key="1">
    <source>
        <dbReference type="SAM" id="MobiDB-lite"/>
    </source>
</evidence>
<sequence length="205" mass="22448">MNLDNVIERIRATCPSFAQRVAGAAEFAALPQNAKVALPAAFVIPMDDRAGEQESMNRYRQSLIDRVAVVMVLDNAADRRGQAAVTTVDNLRRELWRSLLLWPPGPEYDGLMYEGGQGLLMDGARLYYQLEFAAETELGVEDTAQPGMKADLPRLAGIDVRTDVLNPMVDPNNVPGQQYDPEQPNPRTIGPDGRAEAGATIDLPE</sequence>
<dbReference type="AlphaFoldDB" id="A0A1H4UYG1"/>
<dbReference type="RefSeq" id="WP_090378292.1">
    <property type="nucleotide sequence ID" value="NZ_CP156749.1"/>
</dbReference>
<feature type="region of interest" description="Disordered" evidence="1">
    <location>
        <begin position="169"/>
        <end position="205"/>
    </location>
</feature>
<keyword evidence="3" id="KW-1185">Reference proteome</keyword>
<evidence type="ECO:0000313" key="2">
    <source>
        <dbReference type="EMBL" id="SEC73869.1"/>
    </source>
</evidence>
<evidence type="ECO:0000313" key="3">
    <source>
        <dbReference type="Proteomes" id="UP000242849"/>
    </source>
</evidence>
<evidence type="ECO:0008006" key="4">
    <source>
        <dbReference type="Google" id="ProtNLM"/>
    </source>
</evidence>
<dbReference type="OrthoDB" id="6955362at2"/>
<gene>
    <name evidence="2" type="ORF">SAMN05421553_1361</name>
</gene>
<dbReference type="Pfam" id="PF23840">
    <property type="entry name" value="Phage_tail_terminator"/>
    <property type="match status" value="1"/>
</dbReference>
<dbReference type="EMBL" id="FNSC01000001">
    <property type="protein sequence ID" value="SEC73869.1"/>
    <property type="molecule type" value="Genomic_DNA"/>
</dbReference>
<reference evidence="3" key="1">
    <citation type="submission" date="2016-10" db="EMBL/GenBank/DDBJ databases">
        <authorList>
            <person name="Varghese N."/>
            <person name="Submissions S."/>
        </authorList>
    </citation>
    <scope>NUCLEOTIDE SEQUENCE [LARGE SCALE GENOMIC DNA]</scope>
    <source>
        <strain evidence="3">DSM 12111</strain>
    </source>
</reference>